<evidence type="ECO:0000313" key="6">
    <source>
        <dbReference type="EMBL" id="QDV35404.1"/>
    </source>
</evidence>
<reference evidence="6 7" key="1">
    <citation type="submission" date="2019-02" db="EMBL/GenBank/DDBJ databases">
        <title>Deep-cultivation of Planctomycetes and their phenomic and genomic characterization uncovers novel biology.</title>
        <authorList>
            <person name="Wiegand S."/>
            <person name="Jogler M."/>
            <person name="Boedeker C."/>
            <person name="Pinto D."/>
            <person name="Vollmers J."/>
            <person name="Rivas-Marin E."/>
            <person name="Kohn T."/>
            <person name="Peeters S.H."/>
            <person name="Heuer A."/>
            <person name="Rast P."/>
            <person name="Oberbeckmann S."/>
            <person name="Bunk B."/>
            <person name="Jeske O."/>
            <person name="Meyerdierks A."/>
            <person name="Storesund J.E."/>
            <person name="Kallscheuer N."/>
            <person name="Luecker S."/>
            <person name="Lage O.M."/>
            <person name="Pohl T."/>
            <person name="Merkel B.J."/>
            <person name="Hornburger P."/>
            <person name="Mueller R.-W."/>
            <person name="Bruemmer F."/>
            <person name="Labrenz M."/>
            <person name="Spormann A.M."/>
            <person name="Op den Camp H."/>
            <person name="Overmann J."/>
            <person name="Amann R."/>
            <person name="Jetten M.S.M."/>
            <person name="Mascher T."/>
            <person name="Medema M.H."/>
            <person name="Devos D.P."/>
            <person name="Kaster A.-K."/>
            <person name="Ovreas L."/>
            <person name="Rohde M."/>
            <person name="Galperin M.Y."/>
            <person name="Jogler C."/>
        </authorList>
    </citation>
    <scope>NUCLEOTIDE SEQUENCE [LARGE SCALE GENOMIC DNA]</scope>
    <source>
        <strain evidence="6 7">ElP</strain>
    </source>
</reference>
<dbReference type="Pfam" id="PF25917">
    <property type="entry name" value="BSH_RND"/>
    <property type="match status" value="1"/>
</dbReference>
<dbReference type="KEGG" id="tpla:ElP_33070"/>
<keyword evidence="7" id="KW-1185">Reference proteome</keyword>
<proteinExistence type="predicted"/>
<dbReference type="PANTHER" id="PTHR32347:SF23">
    <property type="entry name" value="BLL5650 PROTEIN"/>
    <property type="match status" value="1"/>
</dbReference>
<organism evidence="6 7">
    <name type="scientific">Tautonia plasticadhaerens</name>
    <dbReference type="NCBI Taxonomy" id="2527974"/>
    <lineage>
        <taxon>Bacteria</taxon>
        <taxon>Pseudomonadati</taxon>
        <taxon>Planctomycetota</taxon>
        <taxon>Planctomycetia</taxon>
        <taxon>Isosphaerales</taxon>
        <taxon>Isosphaeraceae</taxon>
        <taxon>Tautonia</taxon>
    </lineage>
</organism>
<dbReference type="Gene3D" id="2.40.50.100">
    <property type="match status" value="1"/>
</dbReference>
<dbReference type="RefSeq" id="WP_145270988.1">
    <property type="nucleotide sequence ID" value="NZ_CP036426.1"/>
</dbReference>
<dbReference type="Gene3D" id="2.40.30.170">
    <property type="match status" value="1"/>
</dbReference>
<accession>A0A518H3I5</accession>
<protein>
    <submittedName>
        <fullName evidence="6">Inner membrane protein YiaV</fullName>
    </submittedName>
</protein>
<dbReference type="InterPro" id="IPR058792">
    <property type="entry name" value="Beta-barrel_RND_2"/>
</dbReference>
<dbReference type="InterPro" id="IPR058625">
    <property type="entry name" value="MdtA-like_BSH"/>
</dbReference>
<feature type="region of interest" description="Disordered" evidence="3">
    <location>
        <begin position="456"/>
        <end position="486"/>
    </location>
</feature>
<dbReference type="AlphaFoldDB" id="A0A518H3I5"/>
<dbReference type="GO" id="GO:0030313">
    <property type="term" value="C:cell envelope"/>
    <property type="evidence" value="ECO:0007669"/>
    <property type="project" value="UniProtKB-SubCell"/>
</dbReference>
<evidence type="ECO:0000256" key="1">
    <source>
        <dbReference type="ARBA" id="ARBA00004196"/>
    </source>
</evidence>
<dbReference type="InterPro" id="IPR050465">
    <property type="entry name" value="UPF0194_transport"/>
</dbReference>
<name>A0A518H3I5_9BACT</name>
<dbReference type="Gene3D" id="1.10.287.470">
    <property type="entry name" value="Helix hairpin bin"/>
    <property type="match status" value="1"/>
</dbReference>
<evidence type="ECO:0000256" key="2">
    <source>
        <dbReference type="ARBA" id="ARBA00023054"/>
    </source>
</evidence>
<evidence type="ECO:0000256" key="3">
    <source>
        <dbReference type="SAM" id="MobiDB-lite"/>
    </source>
</evidence>
<evidence type="ECO:0000259" key="5">
    <source>
        <dbReference type="Pfam" id="PF25954"/>
    </source>
</evidence>
<keyword evidence="2" id="KW-0175">Coiled coil</keyword>
<sequence>MPFEPPLRPFLLAMPVVAISGLAGLYQAGGLPWGRDPGPGGPPVARVMRLDPQSRFAVTVPGQVKSARYTLIECEVENISGAGLSTGGRGSRSRSPSGLTLISLVPEGSYVNAGEILAEIDPSRFDEIARLLQISVEEARAEEAKAGLDLQAAEIALAEYLDGVRPQTLMQLEGQVALAKSQLQQQQDHLDWTNRVLPLGYVAISAVQDELITMLQSRLALDRAERSVRDYVRYTQPKLTRQLESRLDQARASHRFALRRLELDEERLALAESQLERCTIRAPHDGRVVYCTTRDGSPIRVGLEVYRRMDLFLLPDLDRPVVEAQVNQTQIWRVAEGMEARVRVDAKPGLVLRGRVTQVSPFADTEDTMARATGVMRYNVGIELEPGERLLPGLSAEVAILIPAERNAMAIPSEALAVEGGETVCFVVGPAGVERRVVDARPGSIDRLQVVDGLSEGEEVLLGPPGPAPEPETTAPDRPESVVETA</sequence>
<evidence type="ECO:0000313" key="7">
    <source>
        <dbReference type="Proteomes" id="UP000317835"/>
    </source>
</evidence>
<dbReference type="Pfam" id="PF25954">
    <property type="entry name" value="Beta-barrel_RND_2"/>
    <property type="match status" value="1"/>
</dbReference>
<dbReference type="OrthoDB" id="259669at2"/>
<feature type="compositionally biased region" description="Basic and acidic residues" evidence="3">
    <location>
        <begin position="475"/>
        <end position="486"/>
    </location>
</feature>
<feature type="domain" description="CusB-like beta-barrel" evidence="5">
    <location>
        <begin position="322"/>
        <end position="399"/>
    </location>
</feature>
<gene>
    <name evidence="6" type="primary">yiaV</name>
    <name evidence="6" type="ORF">ElP_33070</name>
</gene>
<dbReference type="Gene3D" id="2.40.420.20">
    <property type="match status" value="1"/>
</dbReference>
<dbReference type="EMBL" id="CP036426">
    <property type="protein sequence ID" value="QDV35404.1"/>
    <property type="molecule type" value="Genomic_DNA"/>
</dbReference>
<comment type="subcellular location">
    <subcellularLocation>
        <location evidence="1">Cell envelope</location>
    </subcellularLocation>
</comment>
<evidence type="ECO:0000259" key="4">
    <source>
        <dbReference type="Pfam" id="PF25917"/>
    </source>
</evidence>
<feature type="domain" description="Multidrug resistance protein MdtA-like barrel-sandwich hybrid" evidence="4">
    <location>
        <begin position="104"/>
        <end position="300"/>
    </location>
</feature>
<dbReference type="Proteomes" id="UP000317835">
    <property type="component" value="Chromosome"/>
</dbReference>
<dbReference type="PANTHER" id="PTHR32347">
    <property type="entry name" value="EFFLUX SYSTEM COMPONENT YKNX-RELATED"/>
    <property type="match status" value="1"/>
</dbReference>